<evidence type="ECO:0000313" key="2">
    <source>
        <dbReference type="EMBL" id="VEL39480.1"/>
    </source>
</evidence>
<evidence type="ECO:0000313" key="3">
    <source>
        <dbReference type="Proteomes" id="UP000784294"/>
    </source>
</evidence>
<name>A0A448XLF2_9PLAT</name>
<feature type="non-terminal residue" evidence="2">
    <location>
        <position position="1"/>
    </location>
</feature>
<evidence type="ECO:0000256" key="1">
    <source>
        <dbReference type="SAM" id="MobiDB-lite"/>
    </source>
</evidence>
<proteinExistence type="predicted"/>
<reference evidence="2" key="1">
    <citation type="submission" date="2018-11" db="EMBL/GenBank/DDBJ databases">
        <authorList>
            <consortium name="Pathogen Informatics"/>
        </authorList>
    </citation>
    <scope>NUCLEOTIDE SEQUENCE</scope>
</reference>
<gene>
    <name evidence="2" type="ORF">PXEA_LOCUS32920</name>
</gene>
<dbReference type="Proteomes" id="UP000784294">
    <property type="component" value="Unassembled WGS sequence"/>
</dbReference>
<dbReference type="AlphaFoldDB" id="A0A448XLF2"/>
<protein>
    <submittedName>
        <fullName evidence="2">Uncharacterized protein</fullName>
    </submittedName>
</protein>
<feature type="region of interest" description="Disordered" evidence="1">
    <location>
        <begin position="1"/>
        <end position="45"/>
    </location>
</feature>
<dbReference type="EMBL" id="CAAALY010261384">
    <property type="protein sequence ID" value="VEL39480.1"/>
    <property type="molecule type" value="Genomic_DNA"/>
</dbReference>
<accession>A0A448XLF2</accession>
<sequence length="124" mass="14026">MFPLIDHQPIPINSSAETREDVNQKDSLSQDVNSSARQPNSAPADKASIINATLISPEIQRAEAVYSRQREFLDLKVDKSVNHIQSRLLEKFRRMNVTNLNQTNFMLSNIIKVNSDAYARLKAS</sequence>
<organism evidence="2 3">
    <name type="scientific">Protopolystoma xenopodis</name>
    <dbReference type="NCBI Taxonomy" id="117903"/>
    <lineage>
        <taxon>Eukaryota</taxon>
        <taxon>Metazoa</taxon>
        <taxon>Spiralia</taxon>
        <taxon>Lophotrochozoa</taxon>
        <taxon>Platyhelminthes</taxon>
        <taxon>Monogenea</taxon>
        <taxon>Polyopisthocotylea</taxon>
        <taxon>Polystomatidea</taxon>
        <taxon>Polystomatidae</taxon>
        <taxon>Protopolystoma</taxon>
    </lineage>
</organism>
<keyword evidence="3" id="KW-1185">Reference proteome</keyword>
<feature type="compositionally biased region" description="Polar residues" evidence="1">
    <location>
        <begin position="25"/>
        <end position="41"/>
    </location>
</feature>
<comment type="caution">
    <text evidence="2">The sequence shown here is derived from an EMBL/GenBank/DDBJ whole genome shotgun (WGS) entry which is preliminary data.</text>
</comment>